<protein>
    <submittedName>
        <fullName evidence="9">DUF1986 domain-containing protein</fullName>
    </submittedName>
</protein>
<evidence type="ECO:0000256" key="5">
    <source>
        <dbReference type="RuleBase" id="RU363034"/>
    </source>
</evidence>
<dbReference type="PROSITE" id="PS00135">
    <property type="entry name" value="TRYPSIN_SER"/>
    <property type="match status" value="1"/>
</dbReference>
<sequence length="345" mass="36113">MKTESMAVSRPRLARGLLVCLALAVPQAGCLSSDVEDAAVEPVASVESDIIGGTVADVGEYPWQAQLSVPGYSHWCGGSLIDSDWVLTAAHCVEGLGASSFTVRLGLHRRSAPDAYVQTRGVRRVVRHPSYNSWTLENDVALLELATPVSYTPRVQPIALRETDAATGATARVSGWGNTSPGSGASDFLMEALLPVQDTATCNNAGTLPMTVRDSMVCAGYLNGSSGGCHGDSGGPLVVESGRFSGGWEQIGIVSWGVGGSCSSYTVFSRVSRFVAWIRGYTGPVSVFGDVNADGCVNDTDVNQVTAAFGQTVPPADPALDLTRDGVINIQDRLIVLQNYGQGCP</sequence>
<evidence type="ECO:0000313" key="10">
    <source>
        <dbReference type="Proteomes" id="UP000518300"/>
    </source>
</evidence>
<feature type="domain" description="Dockerin" evidence="8">
    <location>
        <begin position="284"/>
        <end position="345"/>
    </location>
</feature>
<comment type="caution">
    <text evidence="9">The sequence shown here is derived from an EMBL/GenBank/DDBJ whole genome shotgun (WGS) entry which is preliminary data.</text>
</comment>
<dbReference type="InterPro" id="IPR043504">
    <property type="entry name" value="Peptidase_S1_PA_chymotrypsin"/>
</dbReference>
<dbReference type="CDD" id="cd00190">
    <property type="entry name" value="Tryp_SPc"/>
    <property type="match status" value="1"/>
</dbReference>
<dbReference type="Gene3D" id="1.10.1330.10">
    <property type="entry name" value="Dockerin domain"/>
    <property type="match status" value="1"/>
</dbReference>
<evidence type="ECO:0000313" key="9">
    <source>
        <dbReference type="EMBL" id="NMO19988.1"/>
    </source>
</evidence>
<dbReference type="PROSITE" id="PS51766">
    <property type="entry name" value="DOCKERIN"/>
    <property type="match status" value="1"/>
</dbReference>
<keyword evidence="1 5" id="KW-0645">Protease</keyword>
<dbReference type="InterPro" id="IPR018114">
    <property type="entry name" value="TRYPSIN_HIS"/>
</dbReference>
<dbReference type="EMBL" id="JABBJJ010000217">
    <property type="protein sequence ID" value="NMO19988.1"/>
    <property type="molecule type" value="Genomic_DNA"/>
</dbReference>
<evidence type="ECO:0000256" key="4">
    <source>
        <dbReference type="ARBA" id="ARBA00023157"/>
    </source>
</evidence>
<dbReference type="InterPro" id="IPR002105">
    <property type="entry name" value="Dockerin_1_rpt"/>
</dbReference>
<feature type="signal peptide" evidence="6">
    <location>
        <begin position="1"/>
        <end position="28"/>
    </location>
</feature>
<dbReference type="InterPro" id="IPR036439">
    <property type="entry name" value="Dockerin_dom_sf"/>
</dbReference>
<dbReference type="InterPro" id="IPR016134">
    <property type="entry name" value="Dockerin_dom"/>
</dbReference>
<dbReference type="AlphaFoldDB" id="A0A848LQ16"/>
<organism evidence="9 10">
    <name type="scientific">Pyxidicoccus fallax</name>
    <dbReference type="NCBI Taxonomy" id="394095"/>
    <lineage>
        <taxon>Bacteria</taxon>
        <taxon>Pseudomonadati</taxon>
        <taxon>Myxococcota</taxon>
        <taxon>Myxococcia</taxon>
        <taxon>Myxococcales</taxon>
        <taxon>Cystobacterineae</taxon>
        <taxon>Myxococcaceae</taxon>
        <taxon>Pyxidicoccus</taxon>
    </lineage>
</organism>
<dbReference type="Pfam" id="PF00089">
    <property type="entry name" value="Trypsin"/>
    <property type="match status" value="1"/>
</dbReference>
<accession>A0A848LQ16</accession>
<evidence type="ECO:0000256" key="2">
    <source>
        <dbReference type="ARBA" id="ARBA00022801"/>
    </source>
</evidence>
<dbReference type="PROSITE" id="PS00134">
    <property type="entry name" value="TRYPSIN_HIS"/>
    <property type="match status" value="1"/>
</dbReference>
<dbReference type="PANTHER" id="PTHR24252">
    <property type="entry name" value="ACROSIN-RELATED"/>
    <property type="match status" value="1"/>
</dbReference>
<dbReference type="Pfam" id="PF00404">
    <property type="entry name" value="Dockerin_1"/>
    <property type="match status" value="1"/>
</dbReference>
<evidence type="ECO:0000256" key="1">
    <source>
        <dbReference type="ARBA" id="ARBA00022670"/>
    </source>
</evidence>
<feature type="chain" id="PRO_5032772826" evidence="6">
    <location>
        <begin position="29"/>
        <end position="345"/>
    </location>
</feature>
<feature type="domain" description="Peptidase S1" evidence="7">
    <location>
        <begin position="50"/>
        <end position="283"/>
    </location>
</feature>
<dbReference type="GO" id="GO:0006508">
    <property type="term" value="P:proteolysis"/>
    <property type="evidence" value="ECO:0007669"/>
    <property type="project" value="UniProtKB-KW"/>
</dbReference>
<proteinExistence type="predicted"/>
<dbReference type="GO" id="GO:0004553">
    <property type="term" value="F:hydrolase activity, hydrolyzing O-glycosyl compounds"/>
    <property type="evidence" value="ECO:0007669"/>
    <property type="project" value="InterPro"/>
</dbReference>
<evidence type="ECO:0000259" key="8">
    <source>
        <dbReference type="PROSITE" id="PS51766"/>
    </source>
</evidence>
<dbReference type="SUPFAM" id="SSF63446">
    <property type="entry name" value="Type I dockerin domain"/>
    <property type="match status" value="1"/>
</dbReference>
<dbReference type="CDD" id="cd14254">
    <property type="entry name" value="Dockerin_II"/>
    <property type="match status" value="1"/>
</dbReference>
<keyword evidence="3 5" id="KW-0720">Serine protease</keyword>
<keyword evidence="4" id="KW-1015">Disulfide bond</keyword>
<dbReference type="GO" id="GO:0004252">
    <property type="term" value="F:serine-type endopeptidase activity"/>
    <property type="evidence" value="ECO:0007669"/>
    <property type="project" value="InterPro"/>
</dbReference>
<dbReference type="RefSeq" id="WP_169349223.1">
    <property type="nucleotide sequence ID" value="NZ_JABBJJ010000217.1"/>
</dbReference>
<dbReference type="InterPro" id="IPR001254">
    <property type="entry name" value="Trypsin_dom"/>
</dbReference>
<evidence type="ECO:0000256" key="6">
    <source>
        <dbReference type="SAM" id="SignalP"/>
    </source>
</evidence>
<keyword evidence="2 5" id="KW-0378">Hydrolase</keyword>
<dbReference type="GO" id="GO:0000272">
    <property type="term" value="P:polysaccharide catabolic process"/>
    <property type="evidence" value="ECO:0007669"/>
    <property type="project" value="InterPro"/>
</dbReference>
<dbReference type="PRINTS" id="PR00722">
    <property type="entry name" value="CHYMOTRYPSIN"/>
</dbReference>
<keyword evidence="10" id="KW-1185">Reference proteome</keyword>
<dbReference type="InterPro" id="IPR009003">
    <property type="entry name" value="Peptidase_S1_PA"/>
</dbReference>
<reference evidence="9 10" key="1">
    <citation type="submission" date="2020-04" db="EMBL/GenBank/DDBJ databases">
        <title>Draft genome of Pyxidicoccus fallax type strain.</title>
        <authorList>
            <person name="Whitworth D.E."/>
        </authorList>
    </citation>
    <scope>NUCLEOTIDE SEQUENCE [LARGE SCALE GENOMIC DNA]</scope>
    <source>
        <strain evidence="9 10">DSM 14698</strain>
    </source>
</reference>
<dbReference type="SUPFAM" id="SSF50494">
    <property type="entry name" value="Trypsin-like serine proteases"/>
    <property type="match status" value="1"/>
</dbReference>
<dbReference type="InterPro" id="IPR001314">
    <property type="entry name" value="Peptidase_S1A"/>
</dbReference>
<evidence type="ECO:0000256" key="3">
    <source>
        <dbReference type="ARBA" id="ARBA00022825"/>
    </source>
</evidence>
<dbReference type="Gene3D" id="2.40.10.10">
    <property type="entry name" value="Trypsin-like serine proteases"/>
    <property type="match status" value="1"/>
</dbReference>
<dbReference type="Proteomes" id="UP000518300">
    <property type="component" value="Unassembled WGS sequence"/>
</dbReference>
<dbReference type="InterPro" id="IPR033116">
    <property type="entry name" value="TRYPSIN_SER"/>
</dbReference>
<dbReference type="PROSITE" id="PS50240">
    <property type="entry name" value="TRYPSIN_DOM"/>
    <property type="match status" value="1"/>
</dbReference>
<dbReference type="FunFam" id="2.40.10.10:FF:000077">
    <property type="entry name" value="Predicted protein"/>
    <property type="match status" value="1"/>
</dbReference>
<dbReference type="PANTHER" id="PTHR24252:SF7">
    <property type="entry name" value="HYALIN"/>
    <property type="match status" value="1"/>
</dbReference>
<gene>
    <name evidence="9" type="ORF">HG543_34770</name>
</gene>
<dbReference type="SMART" id="SM00020">
    <property type="entry name" value="Tryp_SPc"/>
    <property type="match status" value="1"/>
</dbReference>
<keyword evidence="6" id="KW-0732">Signal</keyword>
<evidence type="ECO:0000259" key="7">
    <source>
        <dbReference type="PROSITE" id="PS50240"/>
    </source>
</evidence>
<name>A0A848LQ16_9BACT</name>